<evidence type="ECO:0000313" key="3">
    <source>
        <dbReference type="EMBL" id="CAA2977145.1"/>
    </source>
</evidence>
<comment type="caution">
    <text evidence="3">The sequence shown here is derived from an EMBL/GenBank/DDBJ whole genome shotgun (WGS) entry which is preliminary data.</text>
</comment>
<feature type="coiled-coil region" evidence="1">
    <location>
        <begin position="44"/>
        <end position="71"/>
    </location>
</feature>
<organism evidence="3 4">
    <name type="scientific">Olea europaea subsp. europaea</name>
    <dbReference type="NCBI Taxonomy" id="158383"/>
    <lineage>
        <taxon>Eukaryota</taxon>
        <taxon>Viridiplantae</taxon>
        <taxon>Streptophyta</taxon>
        <taxon>Embryophyta</taxon>
        <taxon>Tracheophyta</taxon>
        <taxon>Spermatophyta</taxon>
        <taxon>Magnoliopsida</taxon>
        <taxon>eudicotyledons</taxon>
        <taxon>Gunneridae</taxon>
        <taxon>Pentapetalae</taxon>
        <taxon>asterids</taxon>
        <taxon>lamiids</taxon>
        <taxon>Lamiales</taxon>
        <taxon>Oleaceae</taxon>
        <taxon>Oleeae</taxon>
        <taxon>Olea</taxon>
    </lineage>
</organism>
<keyword evidence="1" id="KW-0175">Coiled coil</keyword>
<keyword evidence="4" id="KW-1185">Reference proteome</keyword>
<feature type="region of interest" description="Disordered" evidence="2">
    <location>
        <begin position="1"/>
        <end position="20"/>
    </location>
</feature>
<dbReference type="Proteomes" id="UP000594638">
    <property type="component" value="Unassembled WGS sequence"/>
</dbReference>
<dbReference type="Gramene" id="OE9A067388T1">
    <property type="protein sequence ID" value="OE9A067388C1"/>
    <property type="gene ID" value="OE9A067388"/>
</dbReference>
<evidence type="ECO:0000256" key="2">
    <source>
        <dbReference type="SAM" id="MobiDB-lite"/>
    </source>
</evidence>
<reference evidence="3 4" key="1">
    <citation type="submission" date="2019-12" db="EMBL/GenBank/DDBJ databases">
        <authorList>
            <person name="Alioto T."/>
            <person name="Alioto T."/>
            <person name="Gomez Garrido J."/>
        </authorList>
    </citation>
    <scope>NUCLEOTIDE SEQUENCE [LARGE SCALE GENOMIC DNA]</scope>
</reference>
<gene>
    <name evidence="3" type="ORF">OLEA9_A067388</name>
</gene>
<accession>A0A8S0RCV2</accession>
<feature type="compositionally biased region" description="Low complexity" evidence="2">
    <location>
        <begin position="1"/>
        <end position="18"/>
    </location>
</feature>
<sequence length="153" mass="17379">GKQSTASTTANTTSSNNTEKWCKGCQKKHARDYVGCKNTPNTLAQQQNQRIDQLTNKLDRTVLLLEAMRADRSPPPEDDLQAALTTIGTEELFAACEETHHYLRSTLQHAFEMSEIKGHVSKSGMRNRIVIWDPLVTERHMKYLVVFRILPPQ</sequence>
<dbReference type="EMBL" id="CACTIH010002893">
    <property type="protein sequence ID" value="CAA2977145.1"/>
    <property type="molecule type" value="Genomic_DNA"/>
</dbReference>
<evidence type="ECO:0000313" key="4">
    <source>
        <dbReference type="Proteomes" id="UP000594638"/>
    </source>
</evidence>
<proteinExistence type="predicted"/>
<evidence type="ECO:0000256" key="1">
    <source>
        <dbReference type="SAM" id="Coils"/>
    </source>
</evidence>
<dbReference type="AlphaFoldDB" id="A0A8S0RCV2"/>
<protein>
    <submittedName>
        <fullName evidence="3">Uncharacterized protein</fullName>
    </submittedName>
</protein>
<feature type="non-terminal residue" evidence="3">
    <location>
        <position position="1"/>
    </location>
</feature>
<name>A0A8S0RCV2_OLEEU</name>